<proteinExistence type="predicted"/>
<gene>
    <name evidence="2" type="ORF">APLA_LOCUS2753</name>
</gene>
<dbReference type="EMBL" id="CADEBD010000275">
    <property type="protein sequence ID" value="CAB3226915.1"/>
    <property type="molecule type" value="Genomic_DNA"/>
</dbReference>
<reference evidence="2 3" key="1">
    <citation type="submission" date="2020-04" db="EMBL/GenBank/DDBJ databases">
        <authorList>
            <person name="Wallbank WR R."/>
            <person name="Pardo Diaz C."/>
            <person name="Kozak K."/>
            <person name="Martin S."/>
            <person name="Jiggins C."/>
            <person name="Moest M."/>
            <person name="Warren A I."/>
            <person name="Byers J.R.P. K."/>
            <person name="Montejo-Kovacevich G."/>
            <person name="Yen C E."/>
        </authorList>
    </citation>
    <scope>NUCLEOTIDE SEQUENCE [LARGE SCALE GENOMIC DNA]</scope>
</reference>
<feature type="transmembrane region" description="Helical" evidence="1">
    <location>
        <begin position="32"/>
        <end position="50"/>
    </location>
</feature>
<sequence length="173" mass="19631">MASCQYCLCPIADALECTQMPRRTGCIKQKYLRRYLPIALILGFVVFTFIQVDPTNPPCPVTSSFGTRLLHVFGKPVARFITTSLNYFQQILEIVVDFFSDLCIFIKNERNCPAFKRRPKRTPNIMRICSDTQNKGKGSNSSIFTSCSSSSCPEKTVNTALLKSKTFRRHNKV</sequence>
<dbReference type="Proteomes" id="UP000494256">
    <property type="component" value="Unassembled WGS sequence"/>
</dbReference>
<accession>A0A8S0Z3H5</accession>
<dbReference type="OrthoDB" id="7042322at2759"/>
<keyword evidence="1" id="KW-0812">Transmembrane</keyword>
<keyword evidence="1" id="KW-0472">Membrane</keyword>
<organism evidence="2 3">
    <name type="scientific">Arctia plantaginis</name>
    <name type="common">Wood tiger moth</name>
    <name type="synonym">Phalaena plantaginis</name>
    <dbReference type="NCBI Taxonomy" id="874455"/>
    <lineage>
        <taxon>Eukaryota</taxon>
        <taxon>Metazoa</taxon>
        <taxon>Ecdysozoa</taxon>
        <taxon>Arthropoda</taxon>
        <taxon>Hexapoda</taxon>
        <taxon>Insecta</taxon>
        <taxon>Pterygota</taxon>
        <taxon>Neoptera</taxon>
        <taxon>Endopterygota</taxon>
        <taxon>Lepidoptera</taxon>
        <taxon>Glossata</taxon>
        <taxon>Ditrysia</taxon>
        <taxon>Noctuoidea</taxon>
        <taxon>Erebidae</taxon>
        <taxon>Arctiinae</taxon>
        <taxon>Arctia</taxon>
    </lineage>
</organism>
<evidence type="ECO:0000313" key="3">
    <source>
        <dbReference type="Proteomes" id="UP000494256"/>
    </source>
</evidence>
<comment type="caution">
    <text evidence="2">The sequence shown here is derived from an EMBL/GenBank/DDBJ whole genome shotgun (WGS) entry which is preliminary data.</text>
</comment>
<dbReference type="AlphaFoldDB" id="A0A8S0Z3H5"/>
<protein>
    <submittedName>
        <fullName evidence="2">Uncharacterized protein</fullName>
    </submittedName>
</protein>
<evidence type="ECO:0000313" key="2">
    <source>
        <dbReference type="EMBL" id="CAB3226915.1"/>
    </source>
</evidence>
<evidence type="ECO:0000256" key="1">
    <source>
        <dbReference type="SAM" id="Phobius"/>
    </source>
</evidence>
<name>A0A8S0Z3H5_ARCPL</name>
<keyword evidence="1" id="KW-1133">Transmembrane helix</keyword>